<organism evidence="3 4">
    <name type="scientific">Plectosphaerella plurivora</name>
    <dbReference type="NCBI Taxonomy" id="936078"/>
    <lineage>
        <taxon>Eukaryota</taxon>
        <taxon>Fungi</taxon>
        <taxon>Dikarya</taxon>
        <taxon>Ascomycota</taxon>
        <taxon>Pezizomycotina</taxon>
        <taxon>Sordariomycetes</taxon>
        <taxon>Hypocreomycetidae</taxon>
        <taxon>Glomerellales</taxon>
        <taxon>Plectosphaerellaceae</taxon>
        <taxon>Plectosphaerella</taxon>
    </lineage>
</organism>
<feature type="compositionally biased region" description="Acidic residues" evidence="1">
    <location>
        <begin position="397"/>
        <end position="406"/>
    </location>
</feature>
<dbReference type="PANTHER" id="PTHR10782">
    <property type="entry name" value="ZINC FINGER MIZ DOMAIN-CONTAINING PROTEIN"/>
    <property type="match status" value="1"/>
</dbReference>
<dbReference type="PANTHER" id="PTHR10782:SF4">
    <property type="entry name" value="TONALLI, ISOFORM E"/>
    <property type="match status" value="1"/>
</dbReference>
<evidence type="ECO:0000256" key="1">
    <source>
        <dbReference type="SAM" id="MobiDB-lite"/>
    </source>
</evidence>
<evidence type="ECO:0000259" key="2">
    <source>
        <dbReference type="Pfam" id="PF25527"/>
    </source>
</evidence>
<evidence type="ECO:0000313" key="4">
    <source>
        <dbReference type="Proteomes" id="UP000770015"/>
    </source>
</evidence>
<dbReference type="Pfam" id="PF25527">
    <property type="entry name" value="GBD-like_ZMIZ1_ZMIZ2"/>
    <property type="match status" value="1"/>
</dbReference>
<proteinExistence type="predicted"/>
<comment type="caution">
    <text evidence="3">The sequence shown here is derived from an EMBL/GenBank/DDBJ whole genome shotgun (WGS) entry which is preliminary data.</text>
</comment>
<feature type="domain" description="ZMIZ1/ZMIZ2 GBD-like" evidence="2">
    <location>
        <begin position="161"/>
        <end position="210"/>
    </location>
</feature>
<dbReference type="AlphaFoldDB" id="A0A9P8VFS9"/>
<keyword evidence="4" id="KW-1185">Reference proteome</keyword>
<dbReference type="EMBL" id="JAGSXJ010000006">
    <property type="protein sequence ID" value="KAH6690336.1"/>
    <property type="molecule type" value="Genomic_DNA"/>
</dbReference>
<feature type="region of interest" description="Disordered" evidence="1">
    <location>
        <begin position="384"/>
        <end position="433"/>
    </location>
</feature>
<dbReference type="OrthoDB" id="27975at2759"/>
<accession>A0A9P8VFS9</accession>
<sequence>MAPRVAPGRAPATQPAATAGARVPGLLVPAPNQIITIDRYPQSPFDPRSTEMALHQIHTRSPRRVPVPLPGSSSPTTGQYHQAVRAILVGPSSVGTVSRSMKYNFDVPVEILLRLSKAVHPMGAHQPAVGYWEGALRYRFRMCAIPASKADSVTANTWVTTATNWPEHVFVTFNDTAVPIRRKTHHGASQPVELTPLLQLGVNRLHVSVMHPPKPKDNLVYFAAVELVETRSAESIREHILEHNTIPASVTSNLVAERLKPAEGGDELMIVDNTVSIDLSDPFTMRMFKVPVRGVKCTHLECFDLDTWLETRTGKPLCHHRGRGMCEACRPFESLGPEPTYADGWKCPICSSDARPRSLRVDLFLCHVRDQLIGMGKEGAKSISVNPDGSWVPRIEEDLDSDDDDGPSAKRRRSDGPGKDRGPGPAIEVIALD</sequence>
<dbReference type="GO" id="GO:0000785">
    <property type="term" value="C:chromatin"/>
    <property type="evidence" value="ECO:0007669"/>
    <property type="project" value="TreeGrafter"/>
</dbReference>
<reference evidence="3" key="1">
    <citation type="journal article" date="2021" name="Nat. Commun.">
        <title>Genetic determinants of endophytism in the Arabidopsis root mycobiome.</title>
        <authorList>
            <person name="Mesny F."/>
            <person name="Miyauchi S."/>
            <person name="Thiergart T."/>
            <person name="Pickel B."/>
            <person name="Atanasova L."/>
            <person name="Karlsson M."/>
            <person name="Huettel B."/>
            <person name="Barry K.W."/>
            <person name="Haridas S."/>
            <person name="Chen C."/>
            <person name="Bauer D."/>
            <person name="Andreopoulos W."/>
            <person name="Pangilinan J."/>
            <person name="LaButti K."/>
            <person name="Riley R."/>
            <person name="Lipzen A."/>
            <person name="Clum A."/>
            <person name="Drula E."/>
            <person name="Henrissat B."/>
            <person name="Kohler A."/>
            <person name="Grigoriev I.V."/>
            <person name="Martin F.M."/>
            <person name="Hacquard S."/>
        </authorList>
    </citation>
    <scope>NUCLEOTIDE SEQUENCE</scope>
    <source>
        <strain evidence="3">MPI-SDFR-AT-0117</strain>
    </source>
</reference>
<gene>
    <name evidence="3" type="ORF">F5X68DRAFT_229669</name>
</gene>
<dbReference type="Gene3D" id="3.30.40.10">
    <property type="entry name" value="Zinc/RING finger domain, C3HC4 (zinc finger)"/>
    <property type="match status" value="1"/>
</dbReference>
<dbReference type="GO" id="GO:0016925">
    <property type="term" value="P:protein sumoylation"/>
    <property type="evidence" value="ECO:0007669"/>
    <property type="project" value="TreeGrafter"/>
</dbReference>
<dbReference type="Proteomes" id="UP000770015">
    <property type="component" value="Unassembled WGS sequence"/>
</dbReference>
<protein>
    <recommendedName>
        <fullName evidence="2">ZMIZ1/ZMIZ2 GBD-like domain-containing protein</fullName>
    </recommendedName>
</protein>
<evidence type="ECO:0000313" key="3">
    <source>
        <dbReference type="EMBL" id="KAH6690336.1"/>
    </source>
</evidence>
<dbReference type="InterPro" id="IPR057847">
    <property type="entry name" value="ZMIZ1/ZMIZ2_GBD-like"/>
</dbReference>
<name>A0A9P8VFS9_9PEZI</name>
<dbReference type="InterPro" id="IPR013083">
    <property type="entry name" value="Znf_RING/FYVE/PHD"/>
</dbReference>
<dbReference type="GO" id="GO:0061665">
    <property type="term" value="F:SUMO ligase activity"/>
    <property type="evidence" value="ECO:0007669"/>
    <property type="project" value="TreeGrafter"/>
</dbReference>